<evidence type="ECO:0000313" key="7">
    <source>
        <dbReference type="Proteomes" id="UP000887578"/>
    </source>
</evidence>
<dbReference type="AlphaFoldDB" id="A0A914QXA0"/>
<name>A0A914QXA0_9BILA</name>
<proteinExistence type="inferred from homology"/>
<organism evidence="7 8">
    <name type="scientific">Panagrolaimus davidi</name>
    <dbReference type="NCBI Taxonomy" id="227884"/>
    <lineage>
        <taxon>Eukaryota</taxon>
        <taxon>Metazoa</taxon>
        <taxon>Ecdysozoa</taxon>
        <taxon>Nematoda</taxon>
        <taxon>Chromadorea</taxon>
        <taxon>Rhabditida</taxon>
        <taxon>Tylenchina</taxon>
        <taxon>Panagrolaimomorpha</taxon>
        <taxon>Panagrolaimoidea</taxon>
        <taxon>Panagrolaimidae</taxon>
        <taxon>Panagrolaimus</taxon>
    </lineage>
</organism>
<evidence type="ECO:0000256" key="3">
    <source>
        <dbReference type="ARBA" id="ARBA00022692"/>
    </source>
</evidence>
<sequence length="116" mass="13163">MPINETVTTVNLTVTFSPLSLFKWQLYASQQAQGEWTKLLNGGGNDEDEGSDQDVLKQALIETNPVLLGVTVVVSLLHTVLEFLAFKNDIQFWKTRKSLEGLSVRSVSWRFYRNPF</sequence>
<dbReference type="GO" id="GO:0016020">
    <property type="term" value="C:membrane"/>
    <property type="evidence" value="ECO:0007669"/>
    <property type="project" value="UniProtKB-SubCell"/>
</dbReference>
<feature type="transmembrane region" description="Helical" evidence="6">
    <location>
        <begin position="66"/>
        <end position="86"/>
    </location>
</feature>
<keyword evidence="7" id="KW-1185">Reference proteome</keyword>
<evidence type="ECO:0000256" key="5">
    <source>
        <dbReference type="ARBA" id="ARBA00023136"/>
    </source>
</evidence>
<dbReference type="PANTHER" id="PTHR21347:SF14">
    <property type="entry name" value="LIPID SCRAMBLASE CLPTM1-RELATED"/>
    <property type="match status" value="1"/>
</dbReference>
<comment type="similarity">
    <text evidence="2">Belongs to the CLPTM1 family.</text>
</comment>
<dbReference type="Proteomes" id="UP000887578">
    <property type="component" value="Unplaced"/>
</dbReference>
<accession>A0A914QXA0</accession>
<evidence type="ECO:0000256" key="1">
    <source>
        <dbReference type="ARBA" id="ARBA00004141"/>
    </source>
</evidence>
<dbReference type="WBParaSite" id="PDA_v2.g8901.t1">
    <property type="protein sequence ID" value="PDA_v2.g8901.t1"/>
    <property type="gene ID" value="PDA_v2.g8901"/>
</dbReference>
<dbReference type="InterPro" id="IPR008429">
    <property type="entry name" value="CLPTM1"/>
</dbReference>
<comment type="subcellular location">
    <subcellularLocation>
        <location evidence="1">Membrane</location>
        <topology evidence="1">Multi-pass membrane protein</topology>
    </subcellularLocation>
</comment>
<dbReference type="PANTHER" id="PTHR21347">
    <property type="entry name" value="CLEFT LIP AND PALATE ASSOCIATED TRANSMEMBRANE PROTEIN-RELATED"/>
    <property type="match status" value="1"/>
</dbReference>
<evidence type="ECO:0000256" key="2">
    <source>
        <dbReference type="ARBA" id="ARBA00009310"/>
    </source>
</evidence>
<keyword evidence="3 6" id="KW-0812">Transmembrane</keyword>
<reference evidence="8" key="1">
    <citation type="submission" date="2022-11" db="UniProtKB">
        <authorList>
            <consortium name="WormBaseParasite"/>
        </authorList>
    </citation>
    <scope>IDENTIFICATION</scope>
</reference>
<keyword evidence="5 6" id="KW-0472">Membrane</keyword>
<evidence type="ECO:0000256" key="4">
    <source>
        <dbReference type="ARBA" id="ARBA00022989"/>
    </source>
</evidence>
<protein>
    <submittedName>
        <fullName evidence="8">Uncharacterized protein</fullName>
    </submittedName>
</protein>
<keyword evidence="4 6" id="KW-1133">Transmembrane helix</keyword>
<evidence type="ECO:0000313" key="8">
    <source>
        <dbReference type="WBParaSite" id="PDA_v2.g8901.t1"/>
    </source>
</evidence>
<dbReference type="GO" id="GO:0012505">
    <property type="term" value="C:endomembrane system"/>
    <property type="evidence" value="ECO:0007669"/>
    <property type="project" value="TreeGrafter"/>
</dbReference>
<evidence type="ECO:0000256" key="6">
    <source>
        <dbReference type="SAM" id="Phobius"/>
    </source>
</evidence>
<dbReference type="Pfam" id="PF05602">
    <property type="entry name" value="CLPTM1"/>
    <property type="match status" value="1"/>
</dbReference>